<proteinExistence type="predicted"/>
<evidence type="ECO:0000313" key="1">
    <source>
        <dbReference type="EMBL" id="MPN58041.1"/>
    </source>
</evidence>
<organism evidence="1">
    <name type="scientific">bioreactor metagenome</name>
    <dbReference type="NCBI Taxonomy" id="1076179"/>
    <lineage>
        <taxon>unclassified sequences</taxon>
        <taxon>metagenomes</taxon>
        <taxon>ecological metagenomes</taxon>
    </lineage>
</organism>
<dbReference type="EMBL" id="VSSQ01130311">
    <property type="protein sequence ID" value="MPN58041.1"/>
    <property type="molecule type" value="Genomic_DNA"/>
</dbReference>
<reference evidence="1" key="1">
    <citation type="submission" date="2019-08" db="EMBL/GenBank/DDBJ databases">
        <authorList>
            <person name="Kucharzyk K."/>
            <person name="Murdoch R.W."/>
            <person name="Higgins S."/>
            <person name="Loffler F."/>
        </authorList>
    </citation>
    <scope>NUCLEOTIDE SEQUENCE</scope>
</reference>
<sequence>MGSSGTTGGKVMGGTCVVFSLSRCLVERKTSCVGLTGGAGGAGAASTLGCSTGALSVTTVSGIIAGCTGTTAVCGFVSCFLTSYGLFVPRICLLF</sequence>
<gene>
    <name evidence="1" type="ORF">SDC9_205738</name>
</gene>
<dbReference type="AlphaFoldDB" id="A0A645J347"/>
<accession>A0A645J347</accession>
<protein>
    <submittedName>
        <fullName evidence="1">Uncharacterized protein</fullName>
    </submittedName>
</protein>
<name>A0A645J347_9ZZZZ</name>
<comment type="caution">
    <text evidence="1">The sequence shown here is derived from an EMBL/GenBank/DDBJ whole genome shotgun (WGS) entry which is preliminary data.</text>
</comment>